<reference evidence="2 3" key="1">
    <citation type="submission" date="2024-09" db="EMBL/GenBank/DDBJ databases">
        <title>Chromosome-scale assembly of Riccia fluitans.</title>
        <authorList>
            <person name="Paukszto L."/>
            <person name="Sawicki J."/>
            <person name="Karawczyk K."/>
            <person name="Piernik-Szablinska J."/>
            <person name="Szczecinska M."/>
            <person name="Mazdziarz M."/>
        </authorList>
    </citation>
    <scope>NUCLEOTIDE SEQUENCE [LARGE SCALE GENOMIC DNA]</scope>
    <source>
        <strain evidence="2">Rf_01</strain>
        <tissue evidence="2">Aerial parts of the thallus</tissue>
    </source>
</reference>
<dbReference type="GO" id="GO:0048046">
    <property type="term" value="C:apoplast"/>
    <property type="evidence" value="ECO:0007669"/>
    <property type="project" value="UniProtKB-SubCell"/>
</dbReference>
<dbReference type="PANTHER" id="PTHR21495">
    <property type="entry name" value="NUCLEOPORIN-RELATED"/>
    <property type="match status" value="1"/>
</dbReference>
<feature type="signal peptide" evidence="1">
    <location>
        <begin position="1"/>
        <end position="30"/>
    </location>
</feature>
<accession>A0ABD1Y9J1</accession>
<evidence type="ECO:0000313" key="2">
    <source>
        <dbReference type="EMBL" id="KAL2622084.1"/>
    </source>
</evidence>
<evidence type="ECO:0000313" key="3">
    <source>
        <dbReference type="Proteomes" id="UP001605036"/>
    </source>
</evidence>
<dbReference type="Pfam" id="PF03018">
    <property type="entry name" value="Dirigent"/>
    <property type="match status" value="1"/>
</dbReference>
<comment type="subcellular location">
    <subcellularLocation>
        <location evidence="1">Secreted</location>
        <location evidence="1">Extracellular space</location>
        <location evidence="1">Apoplast</location>
    </subcellularLocation>
</comment>
<gene>
    <name evidence="2" type="ORF">R1flu_002289</name>
</gene>
<keyword evidence="1" id="KW-0732">Signal</keyword>
<comment type="function">
    <text evidence="1">Dirigent proteins impart stereoselectivity on the phenoxy radical-coupling reaction, yielding optically active lignans from two molecules of coniferyl alcohol in the biosynthesis of lignans, flavonolignans, and alkaloids and thus plays a central role in plant secondary metabolism.</text>
</comment>
<comment type="subunit">
    <text evidence="1">Homodimer.</text>
</comment>
<sequence length="190" mass="20527">MVTQKSASYASPIVLILAFALLCSLSTVRSDRERDPSLVIYLFEQFFDVPGANSTDIIAVPPGGSLASATFGYLGVAEFPVRASSDPTAPVIGKSPGFFFPNKEPLNLSIFKLITLDTEQYKGTLFSASDFKVLRNLTSETELTVSGGTGSFRDASGYITVTAVDIGPDHATYKYAVYLSTCRRTPLMFH</sequence>
<dbReference type="InterPro" id="IPR004265">
    <property type="entry name" value="Dirigent"/>
</dbReference>
<dbReference type="Proteomes" id="UP001605036">
    <property type="component" value="Unassembled WGS sequence"/>
</dbReference>
<evidence type="ECO:0000256" key="1">
    <source>
        <dbReference type="RuleBase" id="RU363099"/>
    </source>
</evidence>
<feature type="chain" id="PRO_5044533911" description="Dirigent protein" evidence="1">
    <location>
        <begin position="31"/>
        <end position="190"/>
    </location>
</feature>
<keyword evidence="1" id="KW-0052">Apoplast</keyword>
<proteinExistence type="inferred from homology"/>
<comment type="similarity">
    <text evidence="1">Belongs to the plant dirigent protein family.</text>
</comment>
<keyword evidence="3" id="KW-1185">Reference proteome</keyword>
<organism evidence="2 3">
    <name type="scientific">Riccia fluitans</name>
    <dbReference type="NCBI Taxonomy" id="41844"/>
    <lineage>
        <taxon>Eukaryota</taxon>
        <taxon>Viridiplantae</taxon>
        <taxon>Streptophyta</taxon>
        <taxon>Embryophyta</taxon>
        <taxon>Marchantiophyta</taxon>
        <taxon>Marchantiopsida</taxon>
        <taxon>Marchantiidae</taxon>
        <taxon>Marchantiales</taxon>
        <taxon>Ricciaceae</taxon>
        <taxon>Riccia</taxon>
    </lineage>
</organism>
<dbReference type="AlphaFoldDB" id="A0ABD1Y9J1"/>
<protein>
    <recommendedName>
        <fullName evidence="1">Dirigent protein</fullName>
    </recommendedName>
</protein>
<keyword evidence="1" id="KW-0964">Secreted</keyword>
<dbReference type="EMBL" id="JBHFFA010000006">
    <property type="protein sequence ID" value="KAL2622084.1"/>
    <property type="molecule type" value="Genomic_DNA"/>
</dbReference>
<comment type="caution">
    <text evidence="2">The sequence shown here is derived from an EMBL/GenBank/DDBJ whole genome shotgun (WGS) entry which is preliminary data.</text>
</comment>
<name>A0ABD1Y9J1_9MARC</name>